<accession>G9X2F9</accession>
<dbReference type="EMBL" id="AFZE01000056">
    <property type="protein sequence ID" value="EHL11029.1"/>
    <property type="molecule type" value="Genomic_DNA"/>
</dbReference>
<reference evidence="2 3" key="1">
    <citation type="submission" date="2011-08" db="EMBL/GenBank/DDBJ databases">
        <title>The Genome Sequence of Eubacteriaceae bacterium ACC19a.</title>
        <authorList>
            <consortium name="The Broad Institute Genome Sequencing Platform"/>
            <person name="Earl A."/>
            <person name="Ward D."/>
            <person name="Feldgarden M."/>
            <person name="Gevers D."/>
            <person name="Sizova M."/>
            <person name="Hazen A."/>
            <person name="Epstein S."/>
            <person name="Young S.K."/>
            <person name="Zeng Q."/>
            <person name="Gargeya S."/>
            <person name="Fitzgerald M."/>
            <person name="Haas B."/>
            <person name="Abouelleil A."/>
            <person name="Alvarado L."/>
            <person name="Arachchi H.M."/>
            <person name="Berlin A."/>
            <person name="Brown A."/>
            <person name="Chapman S.B."/>
            <person name="Chen Z."/>
            <person name="Dunbar C."/>
            <person name="Freedman E."/>
            <person name="Gearin G."/>
            <person name="Gellesch M."/>
            <person name="Goldberg J."/>
            <person name="Griggs A."/>
            <person name="Gujja S."/>
            <person name="Heiman D."/>
            <person name="Howarth C."/>
            <person name="Larson L."/>
            <person name="Lui A."/>
            <person name="MacDonald P.J.P."/>
            <person name="Montmayeur A."/>
            <person name="Murphy C."/>
            <person name="Neiman D."/>
            <person name="Pearson M."/>
            <person name="Priest M."/>
            <person name="Roberts A."/>
            <person name="Saif S."/>
            <person name="Shea T."/>
            <person name="Shenoy N."/>
            <person name="Sisk P."/>
            <person name="Stolte C."/>
            <person name="Sykes S."/>
            <person name="Wortman J."/>
            <person name="Nusbaum C."/>
            <person name="Birren B."/>
        </authorList>
    </citation>
    <scope>NUCLEOTIDE SEQUENCE [LARGE SCALE GENOMIC DNA]</scope>
    <source>
        <strain evidence="2 3">ACC19a</strain>
    </source>
</reference>
<dbReference type="AlphaFoldDB" id="G9X2F9"/>
<evidence type="ECO:0000256" key="1">
    <source>
        <dbReference type="SAM" id="Phobius"/>
    </source>
</evidence>
<evidence type="ECO:0000313" key="3">
    <source>
        <dbReference type="Proteomes" id="UP000006437"/>
    </source>
</evidence>
<feature type="transmembrane region" description="Helical" evidence="1">
    <location>
        <begin position="12"/>
        <end position="30"/>
    </location>
</feature>
<keyword evidence="1" id="KW-0472">Membrane</keyword>
<dbReference type="BioCyc" id="EBAC796937-HMP:GMGH-568-MONOMER"/>
<dbReference type="Proteomes" id="UP000006437">
    <property type="component" value="Unassembled WGS sequence"/>
</dbReference>
<dbReference type="HOGENOM" id="CLU_917809_0_0_9"/>
<organism evidence="2 3">
    <name type="scientific">Peptoanaerobacter stomatis</name>
    <dbReference type="NCBI Taxonomy" id="796937"/>
    <lineage>
        <taxon>Bacteria</taxon>
        <taxon>Bacillati</taxon>
        <taxon>Bacillota</taxon>
        <taxon>Clostridia</taxon>
        <taxon>Peptostreptococcales</taxon>
        <taxon>Filifactoraceae</taxon>
        <taxon>Peptoanaerobacter</taxon>
    </lineage>
</organism>
<comment type="caution">
    <text evidence="2">The sequence shown here is derived from an EMBL/GenBank/DDBJ whole genome shotgun (WGS) entry which is preliminary data.</text>
</comment>
<sequence>MLEEKKFRRLILVITIIVIVSVVGIYLLYYSKQPDLKADNVKTTDVALDMPILPFDAFSMLKEDLIIKFGEGEEGNGQDYDNQYVDYNQKWFGKMFKARYYYGLYTRIYQINLKVEKNDIQSVYDEMKKQLGTPVQDTLLNKEKSLDERKTYWVKDSVRYSIFYEDSGQCMAKMWLEYYPNPDGHNLGERPTIIQRQDGVEGIIDGEKVSILLVGDKPKYTSRYYKNLYLIIGSKSGSYLGRMPKDGDGGFYPKFTLTNIANSKNKNILIETDNEYTKWYIGFEFKNNQLNVIYSSEKEPSEQ</sequence>
<name>G9X2F9_9FIRM</name>
<protein>
    <submittedName>
        <fullName evidence="2">Uncharacterized protein</fullName>
    </submittedName>
</protein>
<evidence type="ECO:0000313" key="2">
    <source>
        <dbReference type="EMBL" id="EHL11029.1"/>
    </source>
</evidence>
<keyword evidence="1" id="KW-0812">Transmembrane</keyword>
<dbReference type="RefSeq" id="WP_009524802.1">
    <property type="nucleotide sequence ID" value="NZ_JBQMYE010000092.1"/>
</dbReference>
<gene>
    <name evidence="2" type="ORF">HMPREF9629_00566</name>
</gene>
<keyword evidence="1" id="KW-1133">Transmembrane helix</keyword>
<proteinExistence type="predicted"/>